<dbReference type="InterPro" id="IPR039859">
    <property type="entry name" value="PFA4/ZDH16/20/ERF2-like"/>
</dbReference>
<dbReference type="PROSITE" id="PS50216">
    <property type="entry name" value="DHHC"/>
    <property type="match status" value="1"/>
</dbReference>
<feature type="transmembrane region" description="Helical" evidence="7">
    <location>
        <begin position="46"/>
        <end position="66"/>
    </location>
</feature>
<dbReference type="GeneID" id="119727208"/>
<dbReference type="RefSeq" id="XP_038054997.1">
    <property type="nucleotide sequence ID" value="XM_038199069.1"/>
</dbReference>
<evidence type="ECO:0000256" key="8">
    <source>
        <dbReference type="SAM" id="MobiDB-lite"/>
    </source>
</evidence>
<dbReference type="EnsemblMetazoa" id="XM_038199069.1">
    <property type="protein sequence ID" value="XP_038054997.1"/>
    <property type="gene ID" value="LOC119727208"/>
</dbReference>
<feature type="transmembrane region" description="Helical" evidence="7">
    <location>
        <begin position="168"/>
        <end position="195"/>
    </location>
</feature>
<evidence type="ECO:0000256" key="3">
    <source>
        <dbReference type="ARBA" id="ARBA00022692"/>
    </source>
</evidence>
<evidence type="ECO:0000256" key="6">
    <source>
        <dbReference type="ARBA" id="ARBA00023315"/>
    </source>
</evidence>
<dbReference type="InterPro" id="IPR001594">
    <property type="entry name" value="Palmitoyltrfase_DHHC"/>
</dbReference>
<feature type="region of interest" description="Disordered" evidence="8">
    <location>
        <begin position="301"/>
        <end position="378"/>
    </location>
</feature>
<keyword evidence="4 7" id="KW-1133">Transmembrane helix</keyword>
<comment type="similarity">
    <text evidence="7">Belongs to the DHHC palmitoyltransferase family.</text>
</comment>
<protein>
    <recommendedName>
        <fullName evidence="7">Palmitoyltransferase</fullName>
        <ecNumber evidence="7">2.3.1.225</ecNumber>
    </recommendedName>
</protein>
<comment type="domain">
    <text evidence="7">The DHHC domain is required for palmitoyltransferase activity.</text>
</comment>
<keyword evidence="2 7" id="KW-0808">Transferase</keyword>
<comment type="catalytic activity">
    <reaction evidence="7">
        <text>L-cysteinyl-[protein] + hexadecanoyl-CoA = S-hexadecanoyl-L-cysteinyl-[protein] + CoA</text>
        <dbReference type="Rhea" id="RHEA:36683"/>
        <dbReference type="Rhea" id="RHEA-COMP:10131"/>
        <dbReference type="Rhea" id="RHEA-COMP:11032"/>
        <dbReference type="ChEBI" id="CHEBI:29950"/>
        <dbReference type="ChEBI" id="CHEBI:57287"/>
        <dbReference type="ChEBI" id="CHEBI:57379"/>
        <dbReference type="ChEBI" id="CHEBI:74151"/>
        <dbReference type="EC" id="2.3.1.225"/>
    </reaction>
</comment>
<feature type="compositionally biased region" description="Basic and acidic residues" evidence="8">
    <location>
        <begin position="319"/>
        <end position="333"/>
    </location>
</feature>
<name>A0A913ZTR8_PATMI</name>
<keyword evidence="6 7" id="KW-0012">Acyltransferase</keyword>
<feature type="transmembrane region" description="Helical" evidence="7">
    <location>
        <begin position="207"/>
        <end position="229"/>
    </location>
</feature>
<keyword evidence="5 7" id="KW-0472">Membrane</keyword>
<evidence type="ECO:0000256" key="5">
    <source>
        <dbReference type="ARBA" id="ARBA00023136"/>
    </source>
</evidence>
<dbReference type="OMA" id="CFVVMHI"/>
<comment type="subcellular location">
    <subcellularLocation>
        <location evidence="1">Membrane</location>
        <topology evidence="1">Multi-pass membrane protein</topology>
    </subcellularLocation>
</comment>
<sequence length="378" mass="43441">MGVLGVCLKICGWFPVVFITAVIIWSYYAYVVELCIFILVGKSIPLMLLYLVLYHVFLVMFLWVYWRTIWTPVAKVPDEFYLTSSELQQYEAEDRNEEKIEILKSLARDKRLPIWTRTYGGGMRYCHICKLIKPDRCHHCSMCNVCILKMDHHCPWVNNCVCYSNYKFFVLFLFYTILYCFYVAITVLPFFIQFWEGDLGDRAARKFQIVFLFFAAVMFCLSVVILMCMHTHLTLTNRSTLESFRAPVFRHGPDKEGFSRGSFSNNFKEIFGDQKRYWLLPIFTSKGDGVSYPVQARDQDSDRLLDGDVESDIGSGLENEDRGAGKKGMRESIKTSTTYSTMEASGVAEGGTGNHATVHMDQGEGAQVNLAIESDSRR</sequence>
<keyword evidence="3 7" id="KW-0812">Transmembrane</keyword>
<organism evidence="10 11">
    <name type="scientific">Patiria miniata</name>
    <name type="common">Bat star</name>
    <name type="synonym">Asterina miniata</name>
    <dbReference type="NCBI Taxonomy" id="46514"/>
    <lineage>
        <taxon>Eukaryota</taxon>
        <taxon>Metazoa</taxon>
        <taxon>Echinodermata</taxon>
        <taxon>Eleutherozoa</taxon>
        <taxon>Asterozoa</taxon>
        <taxon>Asteroidea</taxon>
        <taxon>Valvatacea</taxon>
        <taxon>Valvatida</taxon>
        <taxon>Asterinidae</taxon>
        <taxon>Patiria</taxon>
    </lineage>
</organism>
<feature type="compositionally biased region" description="Polar residues" evidence="8">
    <location>
        <begin position="334"/>
        <end position="343"/>
    </location>
</feature>
<proteinExistence type="inferred from homology"/>
<keyword evidence="11" id="KW-1185">Reference proteome</keyword>
<dbReference type="Pfam" id="PF01529">
    <property type="entry name" value="DHHC"/>
    <property type="match status" value="1"/>
</dbReference>
<evidence type="ECO:0000313" key="11">
    <source>
        <dbReference type="Proteomes" id="UP000887568"/>
    </source>
</evidence>
<dbReference type="GO" id="GO:0019706">
    <property type="term" value="F:protein-cysteine S-palmitoyltransferase activity"/>
    <property type="evidence" value="ECO:0007669"/>
    <property type="project" value="UniProtKB-EC"/>
</dbReference>
<feature type="transmembrane region" description="Helical" evidence="7">
    <location>
        <begin position="12"/>
        <end position="40"/>
    </location>
</feature>
<feature type="domain" description="Palmitoyltransferase DHHC" evidence="9">
    <location>
        <begin position="123"/>
        <end position="244"/>
    </location>
</feature>
<evidence type="ECO:0000259" key="9">
    <source>
        <dbReference type="Pfam" id="PF01529"/>
    </source>
</evidence>
<dbReference type="PANTHER" id="PTHR12246">
    <property type="entry name" value="PALMITOYLTRANSFERASE ZDHHC16"/>
    <property type="match status" value="1"/>
</dbReference>
<dbReference type="GO" id="GO:0016020">
    <property type="term" value="C:membrane"/>
    <property type="evidence" value="ECO:0007669"/>
    <property type="project" value="UniProtKB-SubCell"/>
</dbReference>
<evidence type="ECO:0000313" key="10">
    <source>
        <dbReference type="EnsemblMetazoa" id="XP_038054997.1"/>
    </source>
</evidence>
<accession>A0A913ZTR8</accession>
<dbReference type="EC" id="2.3.1.225" evidence="7"/>
<dbReference type="OrthoDB" id="9909019at2759"/>
<evidence type="ECO:0000256" key="4">
    <source>
        <dbReference type="ARBA" id="ARBA00022989"/>
    </source>
</evidence>
<reference evidence="10" key="1">
    <citation type="submission" date="2022-11" db="UniProtKB">
        <authorList>
            <consortium name="EnsemblMetazoa"/>
        </authorList>
    </citation>
    <scope>IDENTIFICATION</scope>
</reference>
<dbReference type="AlphaFoldDB" id="A0A913ZTR8"/>
<evidence type="ECO:0000256" key="1">
    <source>
        <dbReference type="ARBA" id="ARBA00004141"/>
    </source>
</evidence>
<evidence type="ECO:0000256" key="7">
    <source>
        <dbReference type="RuleBase" id="RU079119"/>
    </source>
</evidence>
<evidence type="ECO:0000256" key="2">
    <source>
        <dbReference type="ARBA" id="ARBA00022679"/>
    </source>
</evidence>
<dbReference type="Proteomes" id="UP000887568">
    <property type="component" value="Unplaced"/>
</dbReference>